<dbReference type="Proteomes" id="UP001607302">
    <property type="component" value="Unassembled WGS sequence"/>
</dbReference>
<keyword evidence="1" id="KW-1133">Transmembrane helix</keyword>
<keyword evidence="1" id="KW-0472">Membrane</keyword>
<gene>
    <name evidence="2" type="ORF">V1478_008000</name>
</gene>
<reference evidence="2 3" key="1">
    <citation type="journal article" date="2024" name="Ann. Entomol. Soc. Am.">
        <title>Genomic analyses of the southern and eastern yellowjacket wasps (Hymenoptera: Vespidae) reveal evolutionary signatures of social life.</title>
        <authorList>
            <person name="Catto M.A."/>
            <person name="Caine P.B."/>
            <person name="Orr S.E."/>
            <person name="Hunt B.G."/>
            <person name="Goodisman M.A.D."/>
        </authorList>
    </citation>
    <scope>NUCLEOTIDE SEQUENCE [LARGE SCALE GENOMIC DNA]</scope>
    <source>
        <strain evidence="2">233</strain>
        <tissue evidence="2">Head and thorax</tissue>
    </source>
</reference>
<keyword evidence="1" id="KW-0812">Transmembrane</keyword>
<dbReference type="AlphaFoldDB" id="A0ABD2AXI4"/>
<sequence>MLQQNFLFYRQIVSYRSIEAGLSSRRPGIGRQAGKQAARVRNDVPAAGESSQVPQQMGAFTQGSVIKAVYIINVDEKISFVFELALESEIESLCVIVENLAVGGVEWSGVEWSGVEGRQGAFLKRPIDGDARHVSPVVPRAPEHAVEYWNTSGERMCSECFDVNENDDILRKQNCSSPPPPPPPPPPPSVTLEYRERTGSRYVARICRLQCADRIPDCHVSKKHLLIIPIFLSILFPPVDLILPEMVFIYLFIY</sequence>
<name>A0ABD2AXI4_VESSQ</name>
<feature type="transmembrane region" description="Helical" evidence="1">
    <location>
        <begin position="225"/>
        <end position="253"/>
    </location>
</feature>
<evidence type="ECO:0000256" key="1">
    <source>
        <dbReference type="SAM" id="Phobius"/>
    </source>
</evidence>
<proteinExistence type="predicted"/>
<keyword evidence="3" id="KW-1185">Reference proteome</keyword>
<feature type="non-terminal residue" evidence="2">
    <location>
        <position position="254"/>
    </location>
</feature>
<comment type="caution">
    <text evidence="2">The sequence shown here is derived from an EMBL/GenBank/DDBJ whole genome shotgun (WGS) entry which is preliminary data.</text>
</comment>
<protein>
    <submittedName>
        <fullName evidence="2">Uncharacterized protein</fullName>
    </submittedName>
</protein>
<dbReference type="EMBL" id="JAUDFV010000138">
    <property type="protein sequence ID" value="KAL2725327.1"/>
    <property type="molecule type" value="Genomic_DNA"/>
</dbReference>
<organism evidence="2 3">
    <name type="scientific">Vespula squamosa</name>
    <name type="common">Southern yellow jacket</name>
    <name type="synonym">Wasp</name>
    <dbReference type="NCBI Taxonomy" id="30214"/>
    <lineage>
        <taxon>Eukaryota</taxon>
        <taxon>Metazoa</taxon>
        <taxon>Ecdysozoa</taxon>
        <taxon>Arthropoda</taxon>
        <taxon>Hexapoda</taxon>
        <taxon>Insecta</taxon>
        <taxon>Pterygota</taxon>
        <taxon>Neoptera</taxon>
        <taxon>Endopterygota</taxon>
        <taxon>Hymenoptera</taxon>
        <taxon>Apocrita</taxon>
        <taxon>Aculeata</taxon>
        <taxon>Vespoidea</taxon>
        <taxon>Vespidae</taxon>
        <taxon>Vespinae</taxon>
        <taxon>Vespula</taxon>
    </lineage>
</organism>
<accession>A0ABD2AXI4</accession>
<evidence type="ECO:0000313" key="2">
    <source>
        <dbReference type="EMBL" id="KAL2725327.1"/>
    </source>
</evidence>
<evidence type="ECO:0000313" key="3">
    <source>
        <dbReference type="Proteomes" id="UP001607302"/>
    </source>
</evidence>